<dbReference type="RefSeq" id="WP_182324056.1">
    <property type="nucleotide sequence ID" value="NZ_CP058554.1"/>
</dbReference>
<dbReference type="KEGG" id="cpis:HS961_17120"/>
<name>A0A7G5EK90_9BURK</name>
<sequence>MRLPIRIQALRTAVLAAGLAFSHVSSWAARDFTPQAGTWIISEELDGKPGRGLAIDVQGNTFFMQVFGYEKNGDATFYMATGQMDGNAITAPLNRYSGGRSFGSAARDAVEDGSPGNVTVSFANGLQGTVQFPGEEEVAIQRFHMQSAEFENRYWVQGRSRRFIVSAVDADRQMAFFANMSLSASATPGRGMLMTLRDIPGDLRQRMDCERLDGRDVYTCKPIDGGLPTEQANIQSLRLHIAGIDVYGTVDILSNGVSQQLPLQGITVAGGGEVSITGCGSFIDAYVGYPRNCNPVTSPSSGTWVVEEELLGKPGRGFAIDVQNGMVLAQVFNYLPDGAPTFHMGSGLYQGINASFPLNRYAGGRALGGPAASGHLVDSAGDLSIRFSENAVRQGYDDNRLVGIASIPGEEPKRIVRMSLEPDAASLQGLLGQWWIGFYGQSLPAFKLVKLTSLEGDYLTSEDGQVVCNRIDAEFPSVRCLWTRDGVLMTGYLSSEPNNRFGGQLQVQDRHGHGMGLGNVPLD</sequence>
<proteinExistence type="predicted"/>
<dbReference type="Proteomes" id="UP000515240">
    <property type="component" value="Chromosome"/>
</dbReference>
<feature type="chain" id="PRO_5028964819" evidence="1">
    <location>
        <begin position="29"/>
        <end position="523"/>
    </location>
</feature>
<dbReference type="AlphaFoldDB" id="A0A7G5EK90"/>
<accession>A0A7G5EK90</accession>
<evidence type="ECO:0000313" key="3">
    <source>
        <dbReference type="Proteomes" id="UP000515240"/>
    </source>
</evidence>
<feature type="signal peptide" evidence="1">
    <location>
        <begin position="1"/>
        <end position="28"/>
    </location>
</feature>
<keyword evidence="3" id="KW-1185">Reference proteome</keyword>
<dbReference type="EMBL" id="CP058554">
    <property type="protein sequence ID" value="QMV74415.1"/>
    <property type="molecule type" value="Genomic_DNA"/>
</dbReference>
<organism evidence="2 3">
    <name type="scientific">Comamonas piscis</name>
    <dbReference type="NCBI Taxonomy" id="1562974"/>
    <lineage>
        <taxon>Bacteria</taxon>
        <taxon>Pseudomonadati</taxon>
        <taxon>Pseudomonadota</taxon>
        <taxon>Betaproteobacteria</taxon>
        <taxon>Burkholderiales</taxon>
        <taxon>Comamonadaceae</taxon>
        <taxon>Comamonas</taxon>
    </lineage>
</organism>
<reference evidence="2 3" key="1">
    <citation type="journal article" date="2020" name="G3 (Bethesda)">
        <title>CeMbio - The Caenorhabditis elegans Microbiome Resource.</title>
        <authorList>
            <person name="Dirksen P."/>
            <person name="Assie A."/>
            <person name="Zimmermann J."/>
            <person name="Zhang F."/>
            <person name="Tietje A.M."/>
            <person name="Marsh S.A."/>
            <person name="Felix M.A."/>
            <person name="Shapira M."/>
            <person name="Kaleta C."/>
            <person name="Schulenburg H."/>
            <person name="Samuel B."/>
        </authorList>
    </citation>
    <scope>NUCLEOTIDE SEQUENCE [LARGE SCALE GENOMIC DNA]</scope>
    <source>
        <strain evidence="2 3">BIGb0172</strain>
    </source>
</reference>
<gene>
    <name evidence="2" type="ORF">HS961_17120</name>
</gene>
<evidence type="ECO:0000256" key="1">
    <source>
        <dbReference type="SAM" id="SignalP"/>
    </source>
</evidence>
<protein>
    <submittedName>
        <fullName evidence="2">Uncharacterized protein</fullName>
    </submittedName>
</protein>
<evidence type="ECO:0000313" key="2">
    <source>
        <dbReference type="EMBL" id="QMV74415.1"/>
    </source>
</evidence>
<keyword evidence="1" id="KW-0732">Signal</keyword>